<dbReference type="EMBL" id="PDEP01000004">
    <property type="protein sequence ID" value="PEN07992.1"/>
    <property type="molecule type" value="Genomic_DNA"/>
</dbReference>
<dbReference type="Proteomes" id="UP000221024">
    <property type="component" value="Unassembled WGS sequence"/>
</dbReference>
<accession>A0A2H3P6N2</accession>
<evidence type="ECO:0000313" key="2">
    <source>
        <dbReference type="Proteomes" id="UP000221024"/>
    </source>
</evidence>
<proteinExistence type="predicted"/>
<gene>
    <name evidence="1" type="ORF">CRI93_05995</name>
</gene>
<keyword evidence="2" id="KW-1185">Reference proteome</keyword>
<evidence type="ECO:0000313" key="1">
    <source>
        <dbReference type="EMBL" id="PEN07992.1"/>
    </source>
</evidence>
<dbReference type="AlphaFoldDB" id="A0A2H3P6N2"/>
<name>A0A2H3P6N2_9BACT</name>
<comment type="caution">
    <text evidence="1">The sequence shown here is derived from an EMBL/GenBank/DDBJ whole genome shotgun (WGS) entry which is preliminary data.</text>
</comment>
<sequence>MNAAFAQGETQSSTEIPDEVTSYVDAQNFVAAFSTPRERYTLVQYESPASVWRETGSERLVAVFERIKHVHTFEQRSGPHPMVRWFGARREHVPRPELLTIEDVNRVSATEMMVLVTVYALEPQTNTQFIEGYERHGFGLDDVAEARIPVTTREVQYWTKHNGTWVKSETTRRYLDVQD</sequence>
<organism evidence="1 2">
    <name type="scientific">Longimonas halophila</name>
    <dbReference type="NCBI Taxonomy" id="1469170"/>
    <lineage>
        <taxon>Bacteria</taxon>
        <taxon>Pseudomonadati</taxon>
        <taxon>Rhodothermota</taxon>
        <taxon>Rhodothermia</taxon>
        <taxon>Rhodothermales</taxon>
        <taxon>Salisaetaceae</taxon>
        <taxon>Longimonas</taxon>
    </lineage>
</organism>
<reference evidence="1 2" key="1">
    <citation type="submission" date="2017-10" db="EMBL/GenBank/DDBJ databases">
        <title>Draft genome of Longimonas halophila.</title>
        <authorList>
            <person name="Goh K.M."/>
            <person name="Shamsir M.S."/>
            <person name="Lim S.W."/>
        </authorList>
    </citation>
    <scope>NUCLEOTIDE SEQUENCE [LARGE SCALE GENOMIC DNA]</scope>
    <source>
        <strain evidence="1 2">KCTC 42399</strain>
    </source>
</reference>
<protein>
    <submittedName>
        <fullName evidence="1">Uncharacterized protein</fullName>
    </submittedName>
</protein>